<evidence type="ECO:0000313" key="4">
    <source>
        <dbReference type="Proteomes" id="UP000283269"/>
    </source>
</evidence>
<dbReference type="PANTHER" id="PTHR10039:SF14">
    <property type="entry name" value="NACHT DOMAIN-CONTAINING PROTEIN"/>
    <property type="match status" value="1"/>
</dbReference>
<evidence type="ECO:0000259" key="2">
    <source>
        <dbReference type="Pfam" id="PF24883"/>
    </source>
</evidence>
<reference evidence="3 4" key="1">
    <citation type="journal article" date="2018" name="Evol. Lett.">
        <title>Horizontal gene cluster transfer increased hallucinogenic mushroom diversity.</title>
        <authorList>
            <person name="Reynolds H.T."/>
            <person name="Vijayakumar V."/>
            <person name="Gluck-Thaler E."/>
            <person name="Korotkin H.B."/>
            <person name="Matheny P.B."/>
            <person name="Slot J.C."/>
        </authorList>
    </citation>
    <scope>NUCLEOTIDE SEQUENCE [LARGE SCALE GENOMIC DNA]</scope>
    <source>
        <strain evidence="3 4">2631</strain>
    </source>
</reference>
<dbReference type="PANTHER" id="PTHR10039">
    <property type="entry name" value="AMELOGENIN"/>
    <property type="match status" value="1"/>
</dbReference>
<evidence type="ECO:0000313" key="3">
    <source>
        <dbReference type="EMBL" id="PPQ90687.1"/>
    </source>
</evidence>
<dbReference type="InterPro" id="IPR056884">
    <property type="entry name" value="NPHP3-like_N"/>
</dbReference>
<protein>
    <recommendedName>
        <fullName evidence="2">Nephrocystin 3-like N-terminal domain-containing protein</fullName>
    </recommendedName>
</protein>
<dbReference type="Pfam" id="PF24883">
    <property type="entry name" value="NPHP3_N"/>
    <property type="match status" value="1"/>
</dbReference>
<dbReference type="STRING" id="93625.A0A409XIU6"/>
<dbReference type="Gene3D" id="3.40.50.300">
    <property type="entry name" value="P-loop containing nucleotide triphosphate hydrolases"/>
    <property type="match status" value="1"/>
</dbReference>
<dbReference type="InParanoid" id="A0A409XIU6"/>
<evidence type="ECO:0000256" key="1">
    <source>
        <dbReference type="ARBA" id="ARBA00022737"/>
    </source>
</evidence>
<sequence>MFITGLHALAQHIASGAMFDSSARFPPAKCHPGTRENALKTITDWIIDPAPDHSVVWLYGPAGSGKSAIAQSIAELLWRLYQSQYGGSFFFAAGDNMGRGDGNKLFSTLAYQLAVQFPALLPFINHTLFKDPMLPTRSMEIQIKALIVDPLLQVSNWSTHTPTIIIDGLDECADSTTQKNILSLISYNIRHHKLPLRFLIASRPEYWIRDAFEVATIHDLTLPISLNEIGDADDDIERYLVAEFAEICNKYSRIMSSVVQPWPPKRIVKRFVEESSGQFIYASTIVKFVGYSSDFCDPREQLRILTTADPHRASAFSTLDALYAAILSRIPDTHRAALKLVLGGIIIRLTVQAIEIFLGVDAGVISIILDALSSLIEVVRVEFQAEEDLKVIYGPRGCPEETGIKFYHLSFREFLVNEPRSGQYFVDVAVIAEQFIFTIFHLVGDALEQKPEVEQHRT</sequence>
<dbReference type="OrthoDB" id="3014077at2759"/>
<dbReference type="SUPFAM" id="SSF52540">
    <property type="entry name" value="P-loop containing nucleoside triphosphate hydrolases"/>
    <property type="match status" value="1"/>
</dbReference>
<organism evidence="3 4">
    <name type="scientific">Psilocybe cyanescens</name>
    <dbReference type="NCBI Taxonomy" id="93625"/>
    <lineage>
        <taxon>Eukaryota</taxon>
        <taxon>Fungi</taxon>
        <taxon>Dikarya</taxon>
        <taxon>Basidiomycota</taxon>
        <taxon>Agaricomycotina</taxon>
        <taxon>Agaricomycetes</taxon>
        <taxon>Agaricomycetidae</taxon>
        <taxon>Agaricales</taxon>
        <taxon>Agaricineae</taxon>
        <taxon>Strophariaceae</taxon>
        <taxon>Psilocybe</taxon>
    </lineage>
</organism>
<gene>
    <name evidence="3" type="ORF">CVT25_003726</name>
</gene>
<keyword evidence="4" id="KW-1185">Reference proteome</keyword>
<dbReference type="EMBL" id="NHYD01001560">
    <property type="protein sequence ID" value="PPQ90687.1"/>
    <property type="molecule type" value="Genomic_DNA"/>
</dbReference>
<dbReference type="AlphaFoldDB" id="A0A409XIU6"/>
<comment type="caution">
    <text evidence="3">The sequence shown here is derived from an EMBL/GenBank/DDBJ whole genome shotgun (WGS) entry which is preliminary data.</text>
</comment>
<feature type="domain" description="Nephrocystin 3-like N-terminal" evidence="2">
    <location>
        <begin position="41"/>
        <end position="203"/>
    </location>
</feature>
<dbReference type="InterPro" id="IPR027417">
    <property type="entry name" value="P-loop_NTPase"/>
</dbReference>
<proteinExistence type="predicted"/>
<dbReference type="Proteomes" id="UP000283269">
    <property type="component" value="Unassembled WGS sequence"/>
</dbReference>
<accession>A0A409XIU6</accession>
<name>A0A409XIU6_PSICY</name>
<keyword evidence="1" id="KW-0677">Repeat</keyword>